<dbReference type="InterPro" id="IPR050884">
    <property type="entry name" value="CNP_phosphodiesterase-III"/>
</dbReference>
<comment type="similarity">
    <text evidence="4">Belongs to the cyclic nucleotide phosphodiesterase class-III family.</text>
</comment>
<evidence type="ECO:0000313" key="6">
    <source>
        <dbReference type="EMBL" id="MEB5475941.1"/>
    </source>
</evidence>
<reference evidence="6 7" key="1">
    <citation type="submission" date="2019-08" db="EMBL/GenBank/DDBJ databases">
        <title>Five species of Acinetobacter isolated from floral nectar and animal pollinators.</title>
        <authorList>
            <person name="Hendry T.A."/>
        </authorList>
    </citation>
    <scope>NUCLEOTIDE SEQUENCE [LARGE SCALE GENOMIC DNA]</scope>
    <source>
        <strain evidence="6 7">MD18.27</strain>
    </source>
</reference>
<keyword evidence="1" id="KW-0479">Metal-binding</keyword>
<organism evidence="6 7">
    <name type="scientific">Acinetobacter pollinis</name>
    <dbReference type="NCBI Taxonomy" id="2605270"/>
    <lineage>
        <taxon>Bacteria</taxon>
        <taxon>Pseudomonadati</taxon>
        <taxon>Pseudomonadota</taxon>
        <taxon>Gammaproteobacteria</taxon>
        <taxon>Moraxellales</taxon>
        <taxon>Moraxellaceae</taxon>
        <taxon>Acinetobacter</taxon>
    </lineage>
</organism>
<dbReference type="Pfam" id="PF00149">
    <property type="entry name" value="Metallophos"/>
    <property type="match status" value="1"/>
</dbReference>
<dbReference type="InterPro" id="IPR029052">
    <property type="entry name" value="Metallo-depent_PP-like"/>
</dbReference>
<dbReference type="RefSeq" id="WP_325774524.1">
    <property type="nucleotide sequence ID" value="NZ_VTDN01000002.1"/>
</dbReference>
<dbReference type="PANTHER" id="PTHR42988">
    <property type="entry name" value="PHOSPHOHYDROLASE"/>
    <property type="match status" value="1"/>
</dbReference>
<comment type="caution">
    <text evidence="6">The sequence shown here is derived from an EMBL/GenBank/DDBJ whole genome shotgun (WGS) entry which is preliminary data.</text>
</comment>
<evidence type="ECO:0000259" key="5">
    <source>
        <dbReference type="Pfam" id="PF00149"/>
    </source>
</evidence>
<dbReference type="SUPFAM" id="SSF56300">
    <property type="entry name" value="Metallo-dependent phosphatases"/>
    <property type="match status" value="1"/>
</dbReference>
<evidence type="ECO:0000256" key="2">
    <source>
        <dbReference type="ARBA" id="ARBA00022801"/>
    </source>
</evidence>
<evidence type="ECO:0000256" key="4">
    <source>
        <dbReference type="ARBA" id="ARBA00025742"/>
    </source>
</evidence>
<keyword evidence="7" id="KW-1185">Reference proteome</keyword>
<sequence length="252" mass="29257">MLVHLSDLHFGAEKQECLLAIKQFCEKHPVEIIAVSGDLTQRARRNQFLNCKTFLDGLNIPYLVVPGNHDIPLYHIWNRIFKPFSGYCSFFGKTENILETANFYLIGVNSIRPRYHTKGFISLAQLNDVSEKLKYAPENKLKLIVVHQPFYVVHKGHGYKDCPQYAQTALEQWCKYDLFGLLHGHLHLTGIYDLTKIYRLDACSIFDIHSGTSTSWRLRQQEPNGFNVIFKNGCIEHYVFDEENSEFILRKT</sequence>
<dbReference type="EMBL" id="VTDN01000002">
    <property type="protein sequence ID" value="MEB5475941.1"/>
    <property type="molecule type" value="Genomic_DNA"/>
</dbReference>
<accession>A0ABU6DR79</accession>
<keyword evidence="3" id="KW-0408">Iron</keyword>
<evidence type="ECO:0000256" key="3">
    <source>
        <dbReference type="ARBA" id="ARBA00023004"/>
    </source>
</evidence>
<evidence type="ECO:0000256" key="1">
    <source>
        <dbReference type="ARBA" id="ARBA00022723"/>
    </source>
</evidence>
<gene>
    <name evidence="6" type="ORF">I2F25_02525</name>
</gene>
<proteinExistence type="inferred from homology"/>
<dbReference type="InterPro" id="IPR004843">
    <property type="entry name" value="Calcineurin-like_PHP"/>
</dbReference>
<name>A0ABU6DR79_9GAMM</name>
<protein>
    <submittedName>
        <fullName evidence="6">Metallophosphoesterase</fullName>
    </submittedName>
</protein>
<keyword evidence="2" id="KW-0378">Hydrolase</keyword>
<dbReference type="PANTHER" id="PTHR42988:SF2">
    <property type="entry name" value="CYCLIC NUCLEOTIDE PHOSPHODIESTERASE CBUA0032-RELATED"/>
    <property type="match status" value="1"/>
</dbReference>
<evidence type="ECO:0000313" key="7">
    <source>
        <dbReference type="Proteomes" id="UP001339883"/>
    </source>
</evidence>
<dbReference type="Proteomes" id="UP001339883">
    <property type="component" value="Unassembled WGS sequence"/>
</dbReference>
<dbReference type="Gene3D" id="3.60.21.10">
    <property type="match status" value="1"/>
</dbReference>
<feature type="domain" description="Calcineurin-like phosphoesterase" evidence="5">
    <location>
        <begin position="3"/>
        <end position="187"/>
    </location>
</feature>